<dbReference type="Pfam" id="PF13472">
    <property type="entry name" value="Lipase_GDSL_2"/>
    <property type="match status" value="1"/>
</dbReference>
<protein>
    <recommendedName>
        <fullName evidence="1">SGNH hydrolase-type esterase domain-containing protein</fullName>
    </recommendedName>
</protein>
<evidence type="ECO:0000313" key="3">
    <source>
        <dbReference type="Proteomes" id="UP000466794"/>
    </source>
</evidence>
<dbReference type="Gene3D" id="3.40.50.1110">
    <property type="entry name" value="SGNH hydrolase"/>
    <property type="match status" value="1"/>
</dbReference>
<organism evidence="2 3">
    <name type="scientific">Nocardia terrae</name>
    <dbReference type="NCBI Taxonomy" id="2675851"/>
    <lineage>
        <taxon>Bacteria</taxon>
        <taxon>Bacillati</taxon>
        <taxon>Actinomycetota</taxon>
        <taxon>Actinomycetes</taxon>
        <taxon>Mycobacteriales</taxon>
        <taxon>Nocardiaceae</taxon>
        <taxon>Nocardia</taxon>
    </lineage>
</organism>
<dbReference type="EMBL" id="WRPP01000011">
    <property type="protein sequence ID" value="MVU82973.1"/>
    <property type="molecule type" value="Genomic_DNA"/>
</dbReference>
<evidence type="ECO:0000313" key="2">
    <source>
        <dbReference type="EMBL" id="MVU82973.1"/>
    </source>
</evidence>
<keyword evidence="3" id="KW-1185">Reference proteome</keyword>
<dbReference type="AlphaFoldDB" id="A0A7K1V8I9"/>
<accession>A0A7K1V8I9</accession>
<dbReference type="Proteomes" id="UP000466794">
    <property type="component" value="Unassembled WGS sequence"/>
</dbReference>
<name>A0A7K1V8I9_9NOCA</name>
<dbReference type="SUPFAM" id="SSF52266">
    <property type="entry name" value="SGNH hydrolase"/>
    <property type="match status" value="1"/>
</dbReference>
<dbReference type="InterPro" id="IPR036514">
    <property type="entry name" value="SGNH_hydro_sf"/>
</dbReference>
<feature type="domain" description="SGNH hydrolase-type esterase" evidence="1">
    <location>
        <begin position="55"/>
        <end position="176"/>
    </location>
</feature>
<dbReference type="InterPro" id="IPR013830">
    <property type="entry name" value="SGNH_hydro"/>
</dbReference>
<comment type="caution">
    <text evidence="2">The sequence shown here is derived from an EMBL/GenBank/DDBJ whole genome shotgun (WGS) entry which is preliminary data.</text>
</comment>
<evidence type="ECO:0000259" key="1">
    <source>
        <dbReference type="Pfam" id="PF13472"/>
    </source>
</evidence>
<proteinExistence type="predicted"/>
<gene>
    <name evidence="2" type="ORF">GPX89_37765</name>
</gene>
<reference evidence="2 3" key="1">
    <citation type="submission" date="2019-12" db="EMBL/GenBank/DDBJ databases">
        <title>Nocardia sp. nov. ET3-3 isolated from soil.</title>
        <authorList>
            <person name="Kanchanasin P."/>
            <person name="Tanasupawat S."/>
            <person name="Yuki M."/>
            <person name="Kudo T."/>
        </authorList>
    </citation>
    <scope>NUCLEOTIDE SEQUENCE [LARGE SCALE GENOMIC DNA]</scope>
    <source>
        <strain evidence="2 3">ET3-3</strain>
    </source>
</reference>
<sequence>MNTHMPHPPSEDMWHWGIPMRRWATYSTITGHRAASVPARMSPISLPLKRYYESGGVDRLADRLENEIRPHIAAVLRGIRDRAPRARIVVIDYASPLPESGSCYPAAPFARGDVPYVRSVIGRLAAVQLDEARRAGAIGVDVFGVPGHDMCQPVGPRWIEPLIPAAATTPFHPNVTATAAIARMVVAALDSN</sequence>